<dbReference type="Proteomes" id="UP000549517">
    <property type="component" value="Unassembled WGS sequence"/>
</dbReference>
<sequence length="305" mass="32228">MVPSAPEAVLTEAAELTDEVRALLSQAAAADGIAPISDGLLEAAGDDPWIMLEARAGDELIGFGIAAAQGERGALEAVIAPAARGNGYGRTLIDALIARAGHPVWMWSHGDHPAAATIATTHGFSRARELLQLQTGPVGELSLPDRPAPDGVTLRSFAPGDEPGWLAVNNAAFDWHPEQGHQELADIEAIVTAPGFDPDSVIIATTAGEDGREQIIGFHQTKLSDDHPSGQRVGEVYVIATDPAVHARGVGQALTVAGMRYLIDAGAEFIELYVESDNDPARRLYARLGFDREIMHVSYAPPQES</sequence>
<dbReference type="Proteomes" id="UP000235703">
    <property type="component" value="Unassembled WGS sequence"/>
</dbReference>
<feature type="binding site" evidence="4">
    <location>
        <position position="38"/>
    </location>
    <ligand>
        <name>1D-myo-inositol 2-(L-cysteinylamino)-2-deoxy-alpha-D-glucopyranoside</name>
        <dbReference type="ChEBI" id="CHEBI:58887"/>
    </ligand>
</feature>
<evidence type="ECO:0000256" key="1">
    <source>
        <dbReference type="ARBA" id="ARBA00022679"/>
    </source>
</evidence>
<dbReference type="PROSITE" id="PS51186">
    <property type="entry name" value="GNAT"/>
    <property type="match status" value="2"/>
</dbReference>
<name>A0A2N6PHS4_9MICO</name>
<evidence type="ECO:0000313" key="8">
    <source>
        <dbReference type="Proteomes" id="UP000235703"/>
    </source>
</evidence>
<dbReference type="Pfam" id="PF00583">
    <property type="entry name" value="Acetyltransf_1"/>
    <property type="match status" value="2"/>
</dbReference>
<evidence type="ECO:0000256" key="3">
    <source>
        <dbReference type="ARBA" id="ARBA00023315"/>
    </source>
</evidence>
<comment type="similarity">
    <text evidence="4">Belongs to the acetyltransferase family. MshD subfamily.</text>
</comment>
<feature type="binding site" evidence="4">
    <location>
        <begin position="246"/>
        <end position="252"/>
    </location>
    <ligand>
        <name>acetyl-CoA</name>
        <dbReference type="ChEBI" id="CHEBI:57288"/>
        <label>2</label>
    </ligand>
</feature>
<dbReference type="InterPro" id="IPR000182">
    <property type="entry name" value="GNAT_dom"/>
</dbReference>
<keyword evidence="3 4" id="KW-0012">Acyltransferase</keyword>
<feature type="binding site" evidence="4">
    <location>
        <position position="235"/>
    </location>
    <ligand>
        <name>1D-myo-inositol 2-(L-cysteinylamino)-2-deoxy-alpha-D-glucopyranoside</name>
        <dbReference type="ChEBI" id="CHEBI:58887"/>
    </ligand>
</feature>
<dbReference type="InterPro" id="IPR017813">
    <property type="entry name" value="Mycothiol_AcTrfase"/>
</dbReference>
<dbReference type="SUPFAM" id="SSF55729">
    <property type="entry name" value="Acyl-CoA N-acyltransferases (Nat)"/>
    <property type="match status" value="1"/>
</dbReference>
<evidence type="ECO:0000256" key="4">
    <source>
        <dbReference type="HAMAP-Rule" id="MF_01698"/>
    </source>
</evidence>
<dbReference type="GO" id="GO:0035447">
    <property type="term" value="F:mycothiol synthase activity"/>
    <property type="evidence" value="ECO:0007669"/>
    <property type="project" value="UniProtKB-UniRule"/>
</dbReference>
<dbReference type="OrthoDB" id="3208058at2"/>
<dbReference type="NCBIfam" id="TIGR03448">
    <property type="entry name" value="mycothiol_MshD"/>
    <property type="match status" value="1"/>
</dbReference>
<dbReference type="PANTHER" id="PTHR43072:SF23">
    <property type="entry name" value="UPF0039 PROTEIN C11D3.02C"/>
    <property type="match status" value="1"/>
</dbReference>
<comment type="function">
    <text evidence="4">Catalyzes the transfer of acetyl from acetyl-CoA to desacetylmycothiol (Cys-GlcN-Ins) to form mycothiol.</text>
</comment>
<organism evidence="7 8">
    <name type="scientific">Brevibacterium luteolum</name>
    <dbReference type="NCBI Taxonomy" id="199591"/>
    <lineage>
        <taxon>Bacteria</taxon>
        <taxon>Bacillati</taxon>
        <taxon>Actinomycetota</taxon>
        <taxon>Actinomycetes</taxon>
        <taxon>Micrococcales</taxon>
        <taxon>Brevibacteriaceae</taxon>
        <taxon>Brevibacterium</taxon>
    </lineage>
</organism>
<dbReference type="GO" id="GO:0010125">
    <property type="term" value="P:mycothiol biosynthetic process"/>
    <property type="evidence" value="ECO:0007669"/>
    <property type="project" value="UniProtKB-UniRule"/>
</dbReference>
<feature type="binding site" evidence="4">
    <location>
        <position position="222"/>
    </location>
    <ligand>
        <name>1D-myo-inositol 2-(L-cysteinylamino)-2-deoxy-alpha-D-glucopyranoside</name>
        <dbReference type="ChEBI" id="CHEBI:58887"/>
    </ligand>
</feature>
<dbReference type="EC" id="2.3.1.189" evidence="4"/>
<feature type="binding site" evidence="4">
    <location>
        <begin position="239"/>
        <end position="241"/>
    </location>
    <ligand>
        <name>acetyl-CoA</name>
        <dbReference type="ChEBI" id="CHEBI:57288"/>
        <label>2</label>
    </ligand>
</feature>
<feature type="binding site" evidence="4">
    <location>
        <position position="273"/>
    </location>
    <ligand>
        <name>1D-myo-inositol 2-(L-cysteinylamino)-2-deoxy-alpha-D-glucopyranoside</name>
        <dbReference type="ChEBI" id="CHEBI:58887"/>
    </ligand>
</feature>
<feature type="domain" description="N-acetyltransferase" evidence="5">
    <location>
        <begin position="7"/>
        <end position="146"/>
    </location>
</feature>
<dbReference type="RefSeq" id="WP_102162030.1">
    <property type="nucleotide sequence ID" value="NZ_BAAAKH010000011.1"/>
</dbReference>
<comment type="caution">
    <text evidence="4">Lacks conserved residue(s) required for the propagation of feature annotation.</text>
</comment>
<evidence type="ECO:0000313" key="6">
    <source>
        <dbReference type="EMBL" id="NNG79633.1"/>
    </source>
</evidence>
<evidence type="ECO:0000313" key="9">
    <source>
        <dbReference type="Proteomes" id="UP000549517"/>
    </source>
</evidence>
<reference evidence="7 8" key="1">
    <citation type="submission" date="2017-09" db="EMBL/GenBank/DDBJ databases">
        <title>Bacterial strain isolated from the female urinary microbiota.</title>
        <authorList>
            <person name="Thomas-White K."/>
            <person name="Kumar N."/>
            <person name="Forster S."/>
            <person name="Putonti C."/>
            <person name="Lawley T."/>
            <person name="Wolfe A.J."/>
        </authorList>
    </citation>
    <scope>NUCLEOTIDE SEQUENCE [LARGE SCALE GENOMIC DNA]</scope>
    <source>
        <strain evidence="7 8">UMB0680</strain>
    </source>
</reference>
<feature type="binding site" evidence="4">
    <location>
        <begin position="77"/>
        <end position="79"/>
    </location>
    <ligand>
        <name>acetyl-CoA</name>
        <dbReference type="ChEBI" id="CHEBI:57288"/>
        <label>1</label>
    </ligand>
</feature>
<dbReference type="InterPro" id="IPR016181">
    <property type="entry name" value="Acyl_CoA_acyltransferase"/>
</dbReference>
<gene>
    <name evidence="4 7" type="primary">mshD</name>
    <name evidence="7" type="ORF">CJ198_07665</name>
    <name evidence="6" type="ORF">HLA91_09635</name>
</gene>
<keyword evidence="8" id="KW-1185">Reference proteome</keyword>
<keyword evidence="1 4" id="KW-0808">Transferase</keyword>
<dbReference type="EMBL" id="JABEMC010000005">
    <property type="protein sequence ID" value="NNG79633.1"/>
    <property type="molecule type" value="Genomic_DNA"/>
</dbReference>
<dbReference type="CDD" id="cd04301">
    <property type="entry name" value="NAT_SF"/>
    <property type="match status" value="2"/>
</dbReference>
<dbReference type="PIRSF" id="PIRSF021524">
    <property type="entry name" value="MSH_acetyltransferase"/>
    <property type="match status" value="1"/>
</dbReference>
<comment type="catalytic activity">
    <reaction evidence="4">
        <text>1D-myo-inositol 2-(L-cysteinylamino)-2-deoxy-alpha-D-glucopyranoside + acetyl-CoA = mycothiol + CoA + H(+)</text>
        <dbReference type="Rhea" id="RHEA:26172"/>
        <dbReference type="ChEBI" id="CHEBI:15378"/>
        <dbReference type="ChEBI" id="CHEBI:16768"/>
        <dbReference type="ChEBI" id="CHEBI:57287"/>
        <dbReference type="ChEBI" id="CHEBI:57288"/>
        <dbReference type="ChEBI" id="CHEBI:58887"/>
        <dbReference type="EC" id="2.3.1.189"/>
    </reaction>
</comment>
<dbReference type="HAMAP" id="MF_01698">
    <property type="entry name" value="MshD"/>
    <property type="match status" value="1"/>
</dbReference>
<feature type="binding site" evidence="4">
    <location>
        <begin position="278"/>
        <end position="283"/>
    </location>
    <ligand>
        <name>acetyl-CoA</name>
        <dbReference type="ChEBI" id="CHEBI:57288"/>
        <label>2</label>
    </ligand>
</feature>
<dbReference type="EMBL" id="PNFZ01000003">
    <property type="protein sequence ID" value="PMB98234.1"/>
    <property type="molecule type" value="Genomic_DNA"/>
</dbReference>
<protein>
    <recommendedName>
        <fullName evidence="4">Mycothiol acetyltransferase</fullName>
        <shortName evidence="4">MSH acetyltransferase</shortName>
        <ecNumber evidence="4">2.3.1.189</ecNumber>
    </recommendedName>
    <alternativeName>
        <fullName evidence="4">Mycothiol synthase</fullName>
    </alternativeName>
</protein>
<feature type="domain" description="N-acetyltransferase" evidence="5">
    <location>
        <begin position="152"/>
        <end position="305"/>
    </location>
</feature>
<dbReference type="Gene3D" id="3.40.630.30">
    <property type="match status" value="1"/>
</dbReference>
<comment type="subunit">
    <text evidence="4">Monomer.</text>
</comment>
<comment type="caution">
    <text evidence="7">The sequence shown here is derived from an EMBL/GenBank/DDBJ whole genome shotgun (WGS) entry which is preliminary data.</text>
</comment>
<evidence type="ECO:0000313" key="7">
    <source>
        <dbReference type="EMBL" id="PMB98234.1"/>
    </source>
</evidence>
<dbReference type="AlphaFoldDB" id="A0A2N6PHS4"/>
<evidence type="ECO:0000256" key="2">
    <source>
        <dbReference type="ARBA" id="ARBA00022737"/>
    </source>
</evidence>
<feature type="binding site" evidence="4">
    <location>
        <position position="178"/>
    </location>
    <ligand>
        <name>1D-myo-inositol 2-(L-cysteinylamino)-2-deoxy-alpha-D-glucopyranoside</name>
        <dbReference type="ChEBI" id="CHEBI:58887"/>
    </ligand>
</feature>
<reference evidence="6 9" key="2">
    <citation type="submission" date="2020-05" db="EMBL/GenBank/DDBJ databases">
        <title>MicrobeNet Type strains.</title>
        <authorList>
            <person name="Nicholson A.C."/>
        </authorList>
    </citation>
    <scope>NUCLEOTIDE SEQUENCE [LARGE SCALE GENOMIC DNA]</scope>
    <source>
        <strain evidence="6 9">CCUG 46604</strain>
    </source>
</reference>
<accession>A0A2N6PHS4</accession>
<evidence type="ECO:0000259" key="5">
    <source>
        <dbReference type="PROSITE" id="PS51186"/>
    </source>
</evidence>
<dbReference type="PANTHER" id="PTHR43072">
    <property type="entry name" value="N-ACETYLTRANSFERASE"/>
    <property type="match status" value="1"/>
</dbReference>
<proteinExistence type="inferred from homology"/>
<keyword evidence="2 4" id="KW-0677">Repeat</keyword>